<dbReference type="PANTHER" id="PTHR43856">
    <property type="entry name" value="CARDIOLIPIN HYDROLASE"/>
    <property type="match status" value="1"/>
</dbReference>
<dbReference type="GeneID" id="119631984"/>
<dbReference type="Proteomes" id="UP000092443">
    <property type="component" value="Unplaced"/>
</dbReference>
<organism evidence="8 9">
    <name type="scientific">Glossina fuscipes</name>
    <dbReference type="NCBI Taxonomy" id="7396"/>
    <lineage>
        <taxon>Eukaryota</taxon>
        <taxon>Metazoa</taxon>
        <taxon>Ecdysozoa</taxon>
        <taxon>Arthropoda</taxon>
        <taxon>Hexapoda</taxon>
        <taxon>Insecta</taxon>
        <taxon>Pterygota</taxon>
        <taxon>Neoptera</taxon>
        <taxon>Endopterygota</taxon>
        <taxon>Diptera</taxon>
        <taxon>Brachycera</taxon>
        <taxon>Muscomorpha</taxon>
        <taxon>Hippoboscoidea</taxon>
        <taxon>Glossinidae</taxon>
        <taxon>Glossina</taxon>
    </lineage>
</organism>
<sequence>MLNSAPIRYTIYGTLLLVLSEVGYYSCRALKNWYNSVRKPKELWALILTNEQSLSCLAEHQGNSRKLSAISLNAREPLDKISIIETKLACANPYCMGSNIDRIVDLLNATKYSIDLAMFVLTSVKISKALVKAYKRGVIIRIIIDNDGAYSTNSQCGYLMNQDIAIRLNSHLNGRLMHHKFCILDSPSSAKYLLKKQNNLTKHTLKEINNISSILMMGSANWTIQAFATNYENILLTNQKQLIKKYSDEFQRLWELFAPTSSERADLVY</sequence>
<gene>
    <name evidence="9" type="primary">LOC119631984</name>
</gene>
<dbReference type="InterPro" id="IPR025202">
    <property type="entry name" value="PLD-like_dom"/>
</dbReference>
<dbReference type="Gene3D" id="3.30.870.10">
    <property type="entry name" value="Endonuclease Chain A"/>
    <property type="match status" value="1"/>
</dbReference>
<keyword evidence="8" id="KW-1185">Reference proteome</keyword>
<dbReference type="GO" id="GO:0016042">
    <property type="term" value="P:lipid catabolic process"/>
    <property type="evidence" value="ECO:0007669"/>
    <property type="project" value="UniProtKB-KW"/>
</dbReference>
<keyword evidence="3" id="KW-0443">Lipid metabolism</keyword>
<feature type="domain" description="Phospholipase D-like" evidence="7">
    <location>
        <begin position="103"/>
        <end position="254"/>
    </location>
</feature>
<comment type="similarity">
    <text evidence="4">Belongs to the phospholipase D family. MitoPLD/Zucchini subfamily.</text>
</comment>
<dbReference type="PANTHER" id="PTHR43856:SF1">
    <property type="entry name" value="MITOCHONDRIAL CARDIOLIPIN HYDROLASE"/>
    <property type="match status" value="1"/>
</dbReference>
<evidence type="ECO:0000256" key="2">
    <source>
        <dbReference type="ARBA" id="ARBA00022963"/>
    </source>
</evidence>
<evidence type="ECO:0000256" key="4">
    <source>
        <dbReference type="ARBA" id="ARBA00038012"/>
    </source>
</evidence>
<evidence type="ECO:0000259" key="7">
    <source>
        <dbReference type="Pfam" id="PF13091"/>
    </source>
</evidence>
<keyword evidence="2" id="KW-0442">Lipid degradation</keyword>
<evidence type="ECO:0000313" key="9">
    <source>
        <dbReference type="RefSeq" id="XP_037880580.1"/>
    </source>
</evidence>
<dbReference type="GO" id="GO:0034587">
    <property type="term" value="P:piRNA processing"/>
    <property type="evidence" value="ECO:0007669"/>
    <property type="project" value="TreeGrafter"/>
</dbReference>
<dbReference type="SUPFAM" id="SSF56024">
    <property type="entry name" value="Phospholipase D/nuclease"/>
    <property type="match status" value="1"/>
</dbReference>
<proteinExistence type="inferred from homology"/>
<dbReference type="GO" id="GO:0016891">
    <property type="term" value="F:RNA endonuclease activity producing 5'-phosphomonoesters, hydrolytic mechanism"/>
    <property type="evidence" value="ECO:0007669"/>
    <property type="project" value="TreeGrafter"/>
</dbReference>
<evidence type="ECO:0000256" key="1">
    <source>
        <dbReference type="ARBA" id="ARBA00022801"/>
    </source>
</evidence>
<protein>
    <recommendedName>
        <fullName evidence="5">Mitochondrial cardiolipin hydrolase</fullName>
    </recommendedName>
    <alternativeName>
        <fullName evidence="6">Mitochondrial phospholipase</fullName>
    </alternativeName>
</protein>
<reference evidence="9" key="1">
    <citation type="submission" date="2025-08" db="UniProtKB">
        <authorList>
            <consortium name="RefSeq"/>
        </authorList>
    </citation>
    <scope>IDENTIFICATION</scope>
    <source>
        <tissue evidence="9">Whole body pupa</tissue>
    </source>
</reference>
<evidence type="ECO:0000313" key="8">
    <source>
        <dbReference type="Proteomes" id="UP000092443"/>
    </source>
</evidence>
<evidence type="ECO:0000256" key="3">
    <source>
        <dbReference type="ARBA" id="ARBA00023098"/>
    </source>
</evidence>
<accession>A0A8U0W639</accession>
<dbReference type="GO" id="GO:0005739">
    <property type="term" value="C:mitochondrion"/>
    <property type="evidence" value="ECO:0007669"/>
    <property type="project" value="TreeGrafter"/>
</dbReference>
<dbReference type="Pfam" id="PF13091">
    <property type="entry name" value="PLDc_2"/>
    <property type="match status" value="1"/>
</dbReference>
<evidence type="ECO:0000256" key="6">
    <source>
        <dbReference type="ARBA" id="ARBA00043167"/>
    </source>
</evidence>
<dbReference type="AlphaFoldDB" id="A0A8U0W639"/>
<evidence type="ECO:0000256" key="5">
    <source>
        <dbReference type="ARBA" id="ARBA00040549"/>
    </source>
</evidence>
<dbReference type="RefSeq" id="XP_037880580.1">
    <property type="nucleotide sequence ID" value="XM_038024652.1"/>
</dbReference>
<keyword evidence="1" id="KW-0378">Hydrolase</keyword>
<dbReference type="InterPro" id="IPR051406">
    <property type="entry name" value="PLD_domain"/>
</dbReference>
<name>A0A8U0W639_9MUSC</name>